<dbReference type="Gene3D" id="2.30.18.10">
    <property type="entry name" value="Transcription factor IIA (TFIIA), beta-barrel domain"/>
    <property type="match status" value="1"/>
</dbReference>
<organism evidence="6 7">
    <name type="scientific">Geodia barretti</name>
    <name type="common">Barrett's horny sponge</name>
    <dbReference type="NCBI Taxonomy" id="519541"/>
    <lineage>
        <taxon>Eukaryota</taxon>
        <taxon>Metazoa</taxon>
        <taxon>Porifera</taxon>
        <taxon>Demospongiae</taxon>
        <taxon>Heteroscleromorpha</taxon>
        <taxon>Tetractinellida</taxon>
        <taxon>Astrophorina</taxon>
        <taxon>Geodiidae</taxon>
        <taxon>Geodia</taxon>
    </lineage>
</organism>
<dbReference type="AlphaFoldDB" id="A0AA35XBZ4"/>
<feature type="compositionally biased region" description="Low complexity" evidence="5">
    <location>
        <begin position="109"/>
        <end position="129"/>
    </location>
</feature>
<dbReference type="GO" id="GO:0005672">
    <property type="term" value="C:transcription factor TFIIA complex"/>
    <property type="evidence" value="ECO:0007669"/>
    <property type="project" value="InterPro"/>
</dbReference>
<evidence type="ECO:0000256" key="2">
    <source>
        <dbReference type="ARBA" id="ARBA00010059"/>
    </source>
</evidence>
<proteinExistence type="inferred from homology"/>
<dbReference type="EMBL" id="CASHTH010003593">
    <property type="protein sequence ID" value="CAI8046811.1"/>
    <property type="molecule type" value="Genomic_DNA"/>
</dbReference>
<dbReference type="InterPro" id="IPR004855">
    <property type="entry name" value="TFIIA_asu/bsu"/>
</dbReference>
<feature type="region of interest" description="Disordered" evidence="5">
    <location>
        <begin position="109"/>
        <end position="281"/>
    </location>
</feature>
<name>A0AA35XBZ4_GEOBA</name>
<dbReference type="SMART" id="SM01371">
    <property type="entry name" value="TFIIA"/>
    <property type="match status" value="1"/>
</dbReference>
<accession>A0AA35XBZ4</accession>
<comment type="subcellular location">
    <subcellularLocation>
        <location evidence="1">Nucleus</location>
    </subcellularLocation>
</comment>
<dbReference type="CDD" id="cd07976">
    <property type="entry name" value="TFIIA_alpha_beta_like"/>
    <property type="match status" value="1"/>
</dbReference>
<evidence type="ECO:0000256" key="3">
    <source>
        <dbReference type="ARBA" id="ARBA00023163"/>
    </source>
</evidence>
<dbReference type="GO" id="GO:0006367">
    <property type="term" value="P:transcription initiation at RNA polymerase II promoter"/>
    <property type="evidence" value="ECO:0007669"/>
    <property type="project" value="InterPro"/>
</dbReference>
<evidence type="ECO:0000256" key="5">
    <source>
        <dbReference type="SAM" id="MobiDB-lite"/>
    </source>
</evidence>
<evidence type="ECO:0000256" key="4">
    <source>
        <dbReference type="ARBA" id="ARBA00023242"/>
    </source>
</evidence>
<feature type="region of interest" description="Disordered" evidence="5">
    <location>
        <begin position="33"/>
        <end position="53"/>
    </location>
</feature>
<protein>
    <submittedName>
        <fullName evidence="6">TFIIA-alpha and beta-like factor</fullName>
    </submittedName>
</protein>
<evidence type="ECO:0000256" key="1">
    <source>
        <dbReference type="ARBA" id="ARBA00004123"/>
    </source>
</evidence>
<sequence>MVAHGNLQPSPVSLPSPQQQLQMLSQFQIAMRGGAESQAPPTTSQGIPLPRVAGVSSGVTPGLMPQLVVNPAALQNQPVLLPMQTSQGTIMVPLTTVLAMQAVANQQQQQQQQQQSTGTNTSETTPTSTDQASAATVRQIDGLPPSPPASFRGCGPSGRKDGARVLETPPTDCEGASSSGIPPGVLKQLLRQQRRRRRRGKRGGVPVEVIVQLDGPGGGGKGGKGSKGVGEGEASSSDDDSEGYGDTSDEEEVDQVDDDPLGSGDDEPNSEDEEKDFDTEDTIACQWEKVYRVKARWKFQLKDGIMRMGGFEYVFHKANGEAEW</sequence>
<comment type="caution">
    <text evidence="6">The sequence shown here is derived from an EMBL/GenBank/DDBJ whole genome shotgun (WGS) entry which is preliminary data.</text>
</comment>
<keyword evidence="7" id="KW-1185">Reference proteome</keyword>
<dbReference type="Pfam" id="PF03153">
    <property type="entry name" value="TFIIA"/>
    <property type="match status" value="1"/>
</dbReference>
<dbReference type="PANTHER" id="PTHR12694">
    <property type="entry name" value="TRANSCRIPTION INITIATION FACTOR IIA SUBUNIT 1"/>
    <property type="match status" value="1"/>
</dbReference>
<gene>
    <name evidence="6" type="ORF">GBAR_LOCUS25888</name>
</gene>
<reference evidence="6" key="1">
    <citation type="submission" date="2023-03" db="EMBL/GenBank/DDBJ databases">
        <authorList>
            <person name="Steffen K."/>
            <person name="Cardenas P."/>
        </authorList>
    </citation>
    <scope>NUCLEOTIDE SEQUENCE</scope>
</reference>
<keyword evidence="3" id="KW-0804">Transcription</keyword>
<comment type="similarity">
    <text evidence="2">Belongs to the TFIIA subunit 1 family.</text>
</comment>
<evidence type="ECO:0000313" key="6">
    <source>
        <dbReference type="EMBL" id="CAI8046811.1"/>
    </source>
</evidence>
<keyword evidence="4" id="KW-0539">Nucleus</keyword>
<dbReference type="PANTHER" id="PTHR12694:SF8">
    <property type="entry name" value="TRANSCRIPTION INITIATION FACTOR IIA SUBUNIT 1"/>
    <property type="match status" value="1"/>
</dbReference>
<feature type="compositionally biased region" description="Acidic residues" evidence="5">
    <location>
        <begin position="236"/>
        <end position="281"/>
    </location>
</feature>
<dbReference type="Proteomes" id="UP001174909">
    <property type="component" value="Unassembled WGS sequence"/>
</dbReference>
<feature type="compositionally biased region" description="Basic residues" evidence="5">
    <location>
        <begin position="192"/>
        <end position="202"/>
    </location>
</feature>
<feature type="compositionally biased region" description="Gly residues" evidence="5">
    <location>
        <begin position="215"/>
        <end position="231"/>
    </location>
</feature>
<dbReference type="InterPro" id="IPR009088">
    <property type="entry name" value="TFIIA_b-brl"/>
</dbReference>
<evidence type="ECO:0000313" key="7">
    <source>
        <dbReference type="Proteomes" id="UP001174909"/>
    </source>
</evidence>
<dbReference type="SUPFAM" id="SSF50784">
    <property type="entry name" value="Transcription factor IIA (TFIIA), beta-barrel domain"/>
    <property type="match status" value="1"/>
</dbReference>